<dbReference type="Pfam" id="PF00691">
    <property type="entry name" value="OmpA"/>
    <property type="match status" value="1"/>
</dbReference>
<evidence type="ECO:0000313" key="12">
    <source>
        <dbReference type="Proteomes" id="UP000197783"/>
    </source>
</evidence>
<dbReference type="Gene3D" id="3.30.1330.60">
    <property type="entry name" value="OmpA-like domain"/>
    <property type="match status" value="1"/>
</dbReference>
<feature type="domain" description="OmpA-like" evidence="10">
    <location>
        <begin position="160"/>
        <end position="276"/>
    </location>
</feature>
<evidence type="ECO:0000256" key="2">
    <source>
        <dbReference type="ARBA" id="ARBA00008914"/>
    </source>
</evidence>
<comment type="caution">
    <text evidence="11">The sequence shown here is derived from an EMBL/GenBank/DDBJ whole genome shotgun (WGS) entry which is preliminary data.</text>
</comment>
<dbReference type="InterPro" id="IPR006665">
    <property type="entry name" value="OmpA-like"/>
</dbReference>
<evidence type="ECO:0000256" key="1">
    <source>
        <dbReference type="ARBA" id="ARBA00004162"/>
    </source>
</evidence>
<keyword evidence="3" id="KW-1003">Cell membrane</keyword>
<gene>
    <name evidence="11" type="primary">motB</name>
    <name evidence="11" type="ORF">SPMU_14370</name>
</gene>
<evidence type="ECO:0000256" key="3">
    <source>
        <dbReference type="ARBA" id="ARBA00022475"/>
    </source>
</evidence>
<sequence length="287" mass="30257">MATRPNEQPTIVIRKIKKISGGHHGGAWKVAYADFVTAMMAFFMLLWLISNPDKQQLKGLADYFTPAAPNAAASSAIGDAPGDNPGAGGRTVRSRTDSSAPSGQPSAETATAGVARGGTANVPDASMRVLAQELKMAIDSLPQGEDAKQNTKVEPSRDGVRINLMDSAKRSMFRGSTADLNDFARLMLREISGKLAKSGAMIAIEGHTDSLGGSSDGNWRLSGERALSARNAMAAAGITTDRFSEIVAKAGTEPVYPDQPERPENRRITIVVLGAAPSLPTDASFKF</sequence>
<dbReference type="PROSITE" id="PS51123">
    <property type="entry name" value="OMPA_2"/>
    <property type="match status" value="1"/>
</dbReference>
<reference evidence="11 12" key="1">
    <citation type="submission" date="2017-03" db="EMBL/GenBank/DDBJ databases">
        <title>Genome sequence of Sphingomonas mucosissima DSM 17494.</title>
        <authorList>
            <person name="Poehlein A."/>
            <person name="Wuebbeler J.H."/>
            <person name="Steinbuechel A."/>
            <person name="Daniel R."/>
        </authorList>
    </citation>
    <scope>NUCLEOTIDE SEQUENCE [LARGE SCALE GENOMIC DNA]</scope>
    <source>
        <strain evidence="11 12">DSM 17494</strain>
    </source>
</reference>
<protein>
    <submittedName>
        <fullName evidence="11">Motility protein B</fullName>
    </submittedName>
</protein>
<dbReference type="InterPro" id="IPR025713">
    <property type="entry name" value="MotB-like_N_dom"/>
</dbReference>
<keyword evidence="4 9" id="KW-0812">Transmembrane</keyword>
<comment type="similarity">
    <text evidence="2">Belongs to the MotB family.</text>
</comment>
<feature type="transmembrane region" description="Helical" evidence="9">
    <location>
        <begin position="30"/>
        <end position="49"/>
    </location>
</feature>
<feature type="compositionally biased region" description="Low complexity" evidence="8">
    <location>
        <begin position="107"/>
        <end position="119"/>
    </location>
</feature>
<evidence type="ECO:0000256" key="5">
    <source>
        <dbReference type="ARBA" id="ARBA00022989"/>
    </source>
</evidence>
<name>A0A245ZTN1_9SPHN</name>
<dbReference type="InterPro" id="IPR036737">
    <property type="entry name" value="OmpA-like_sf"/>
</dbReference>
<evidence type="ECO:0000259" key="10">
    <source>
        <dbReference type="PROSITE" id="PS51123"/>
    </source>
</evidence>
<dbReference type="PANTHER" id="PTHR30329:SF21">
    <property type="entry name" value="LIPOPROTEIN YIAD-RELATED"/>
    <property type="match status" value="1"/>
</dbReference>
<dbReference type="EMBL" id="NBBJ01000001">
    <property type="protein sequence ID" value="OWK33091.1"/>
    <property type="molecule type" value="Genomic_DNA"/>
</dbReference>
<feature type="compositionally biased region" description="Polar residues" evidence="8">
    <location>
        <begin position="97"/>
        <end position="106"/>
    </location>
</feature>
<evidence type="ECO:0000256" key="7">
    <source>
        <dbReference type="PROSITE-ProRule" id="PRU00473"/>
    </source>
</evidence>
<dbReference type="PANTHER" id="PTHR30329">
    <property type="entry name" value="STATOR ELEMENT OF FLAGELLAR MOTOR COMPLEX"/>
    <property type="match status" value="1"/>
</dbReference>
<dbReference type="Pfam" id="PF13677">
    <property type="entry name" value="MotB_plug"/>
    <property type="match status" value="1"/>
</dbReference>
<evidence type="ECO:0000256" key="8">
    <source>
        <dbReference type="SAM" id="MobiDB-lite"/>
    </source>
</evidence>
<dbReference type="Proteomes" id="UP000197783">
    <property type="component" value="Unassembled WGS sequence"/>
</dbReference>
<feature type="compositionally biased region" description="Low complexity" evidence="8">
    <location>
        <begin position="72"/>
        <end position="84"/>
    </location>
</feature>
<dbReference type="SUPFAM" id="SSF103088">
    <property type="entry name" value="OmpA-like"/>
    <property type="match status" value="1"/>
</dbReference>
<comment type="subcellular location">
    <subcellularLocation>
        <location evidence="1">Cell membrane</location>
        <topology evidence="1">Single-pass membrane protein</topology>
    </subcellularLocation>
</comment>
<evidence type="ECO:0000256" key="4">
    <source>
        <dbReference type="ARBA" id="ARBA00022692"/>
    </source>
</evidence>
<dbReference type="AlphaFoldDB" id="A0A245ZTN1"/>
<evidence type="ECO:0000313" key="11">
    <source>
        <dbReference type="EMBL" id="OWK33091.1"/>
    </source>
</evidence>
<dbReference type="InterPro" id="IPR050330">
    <property type="entry name" value="Bact_OuterMem_StrucFunc"/>
</dbReference>
<dbReference type="RefSeq" id="WP_088333017.1">
    <property type="nucleotide sequence ID" value="NZ_NBBJ01000001.1"/>
</dbReference>
<accession>A0A245ZTN1</accession>
<evidence type="ECO:0000256" key="9">
    <source>
        <dbReference type="SAM" id="Phobius"/>
    </source>
</evidence>
<dbReference type="OrthoDB" id="7170686at2"/>
<keyword evidence="5 9" id="KW-1133">Transmembrane helix</keyword>
<dbReference type="GO" id="GO:0005886">
    <property type="term" value="C:plasma membrane"/>
    <property type="evidence" value="ECO:0007669"/>
    <property type="project" value="UniProtKB-SubCell"/>
</dbReference>
<proteinExistence type="inferred from homology"/>
<feature type="region of interest" description="Disordered" evidence="8">
    <location>
        <begin position="72"/>
        <end position="119"/>
    </location>
</feature>
<keyword evidence="12" id="KW-1185">Reference proteome</keyword>
<keyword evidence="6 7" id="KW-0472">Membrane</keyword>
<evidence type="ECO:0000256" key="6">
    <source>
        <dbReference type="ARBA" id="ARBA00023136"/>
    </source>
</evidence>
<organism evidence="11 12">
    <name type="scientific">Sphingomonas mucosissima</name>
    <dbReference type="NCBI Taxonomy" id="370959"/>
    <lineage>
        <taxon>Bacteria</taxon>
        <taxon>Pseudomonadati</taxon>
        <taxon>Pseudomonadota</taxon>
        <taxon>Alphaproteobacteria</taxon>
        <taxon>Sphingomonadales</taxon>
        <taxon>Sphingomonadaceae</taxon>
        <taxon>Sphingomonas</taxon>
    </lineage>
</organism>
<dbReference type="CDD" id="cd07185">
    <property type="entry name" value="OmpA_C-like"/>
    <property type="match status" value="1"/>
</dbReference>